<dbReference type="Gene3D" id="3.40.50.620">
    <property type="entry name" value="HUPs"/>
    <property type="match status" value="1"/>
</dbReference>
<comment type="cofactor">
    <cofactor evidence="9">
        <name>Mg(2+)</name>
        <dbReference type="ChEBI" id="CHEBI:18420"/>
    </cofactor>
</comment>
<feature type="domain" description="Cytidyltransferase-like" evidence="10">
    <location>
        <begin position="12"/>
        <end position="140"/>
    </location>
</feature>
<dbReference type="GO" id="GO:0004595">
    <property type="term" value="F:pantetheine-phosphate adenylyltransferase activity"/>
    <property type="evidence" value="ECO:0007669"/>
    <property type="project" value="UniProtKB-UniRule"/>
</dbReference>
<dbReference type="NCBIfam" id="TIGR00125">
    <property type="entry name" value="cyt_tran_rel"/>
    <property type="match status" value="1"/>
</dbReference>
<keyword evidence="6 9" id="KW-0460">Magnesium</keyword>
<organism evidence="11 12">
    <name type="scientific">Desulfofustis glycolicus DSM 9705</name>
    <dbReference type="NCBI Taxonomy" id="1121409"/>
    <lineage>
        <taxon>Bacteria</taxon>
        <taxon>Pseudomonadati</taxon>
        <taxon>Thermodesulfobacteriota</taxon>
        <taxon>Desulfobulbia</taxon>
        <taxon>Desulfobulbales</taxon>
        <taxon>Desulfocapsaceae</taxon>
        <taxon>Desulfofustis</taxon>
    </lineage>
</organism>
<dbReference type="PANTHER" id="PTHR21342:SF1">
    <property type="entry name" value="PHOSPHOPANTETHEINE ADENYLYLTRANSFERASE"/>
    <property type="match status" value="1"/>
</dbReference>
<dbReference type="UniPathway" id="UPA00241">
    <property type="reaction ID" value="UER00355"/>
</dbReference>
<feature type="binding site" evidence="9">
    <location>
        <position position="48"/>
    </location>
    <ligand>
        <name>substrate</name>
    </ligand>
</feature>
<feature type="binding site" evidence="9">
    <location>
        <begin position="95"/>
        <end position="97"/>
    </location>
    <ligand>
        <name>ATP</name>
        <dbReference type="ChEBI" id="CHEBI:30616"/>
    </ligand>
</feature>
<keyword evidence="1 9" id="KW-0963">Cytoplasm</keyword>
<comment type="similarity">
    <text evidence="9">Belongs to the bacterial CoaD family.</text>
</comment>
<dbReference type="STRING" id="1121409.SAMN02745124_01892"/>
<protein>
    <recommendedName>
        <fullName evidence="9">Phosphopantetheine adenylyltransferase</fullName>
        <ecNumber evidence="9">2.7.7.3</ecNumber>
    </recommendedName>
    <alternativeName>
        <fullName evidence="9">Dephospho-CoA pyrophosphorylase</fullName>
    </alternativeName>
    <alternativeName>
        <fullName evidence="9">Pantetheine-phosphate adenylyltransferase</fullName>
        <shortName evidence="9">PPAT</shortName>
    </alternativeName>
</protein>
<dbReference type="HAMAP" id="MF_00151">
    <property type="entry name" value="PPAT_bact"/>
    <property type="match status" value="1"/>
</dbReference>
<comment type="subcellular location">
    <subcellularLocation>
        <location evidence="9">Cytoplasm</location>
    </subcellularLocation>
</comment>
<feature type="site" description="Transition state stabilizer" evidence="9">
    <location>
        <position position="24"/>
    </location>
</feature>
<dbReference type="AlphaFoldDB" id="A0A1M5VTW3"/>
<evidence type="ECO:0000256" key="1">
    <source>
        <dbReference type="ARBA" id="ARBA00022490"/>
    </source>
</evidence>
<dbReference type="Pfam" id="PF01467">
    <property type="entry name" value="CTP_transf_like"/>
    <property type="match status" value="1"/>
</dbReference>
<feature type="binding site" evidence="9">
    <location>
        <position position="16"/>
    </location>
    <ligand>
        <name>substrate</name>
    </ligand>
</feature>
<feature type="binding site" evidence="9">
    <location>
        <position position="94"/>
    </location>
    <ligand>
        <name>substrate</name>
    </ligand>
</feature>
<evidence type="ECO:0000313" key="12">
    <source>
        <dbReference type="Proteomes" id="UP000184139"/>
    </source>
</evidence>
<keyword evidence="12" id="KW-1185">Reference proteome</keyword>
<accession>A0A1M5VTW3</accession>
<dbReference type="GO" id="GO:0005737">
    <property type="term" value="C:cytoplasm"/>
    <property type="evidence" value="ECO:0007669"/>
    <property type="project" value="UniProtKB-SubCell"/>
</dbReference>
<gene>
    <name evidence="9" type="primary">coaD</name>
    <name evidence="11" type="ORF">SAMN02745124_01892</name>
</gene>
<evidence type="ECO:0000313" key="11">
    <source>
        <dbReference type="EMBL" id="SHH78424.1"/>
    </source>
</evidence>
<evidence type="ECO:0000256" key="3">
    <source>
        <dbReference type="ARBA" id="ARBA00022695"/>
    </source>
</evidence>
<comment type="function">
    <text evidence="9">Reversibly transfers an adenylyl group from ATP to 4'-phosphopantetheine, yielding dephospho-CoA (dPCoA) and pyrophosphate.</text>
</comment>
<keyword evidence="3 9" id="KW-0548">Nucleotidyltransferase</keyword>
<dbReference type="SUPFAM" id="SSF52374">
    <property type="entry name" value="Nucleotidylyl transferase"/>
    <property type="match status" value="1"/>
</dbReference>
<keyword evidence="5 9" id="KW-0067">ATP-binding</keyword>
<dbReference type="EC" id="2.7.7.3" evidence="9"/>
<keyword evidence="7 9" id="KW-0173">Coenzyme A biosynthesis</keyword>
<dbReference type="CDD" id="cd02163">
    <property type="entry name" value="PPAT"/>
    <property type="match status" value="1"/>
</dbReference>
<name>A0A1M5VTW3_9BACT</name>
<dbReference type="GO" id="GO:0005524">
    <property type="term" value="F:ATP binding"/>
    <property type="evidence" value="ECO:0007669"/>
    <property type="project" value="UniProtKB-KW"/>
</dbReference>
<evidence type="ECO:0000256" key="9">
    <source>
        <dbReference type="HAMAP-Rule" id="MF_00151"/>
    </source>
</evidence>
<proteinExistence type="inferred from homology"/>
<evidence type="ECO:0000256" key="8">
    <source>
        <dbReference type="ARBA" id="ARBA00029346"/>
    </source>
</evidence>
<dbReference type="InterPro" id="IPR014729">
    <property type="entry name" value="Rossmann-like_a/b/a_fold"/>
</dbReference>
<evidence type="ECO:0000256" key="6">
    <source>
        <dbReference type="ARBA" id="ARBA00022842"/>
    </source>
</evidence>
<dbReference type="GO" id="GO:0015937">
    <property type="term" value="P:coenzyme A biosynthetic process"/>
    <property type="evidence" value="ECO:0007669"/>
    <property type="project" value="UniProtKB-UniRule"/>
</dbReference>
<dbReference type="Proteomes" id="UP000184139">
    <property type="component" value="Unassembled WGS sequence"/>
</dbReference>
<feature type="binding site" evidence="9">
    <location>
        <position position="24"/>
    </location>
    <ligand>
        <name>ATP</name>
        <dbReference type="ChEBI" id="CHEBI:30616"/>
    </ligand>
</feature>
<reference evidence="11 12" key="1">
    <citation type="submission" date="2016-11" db="EMBL/GenBank/DDBJ databases">
        <authorList>
            <person name="Jaros S."/>
            <person name="Januszkiewicz K."/>
            <person name="Wedrychowicz H."/>
        </authorList>
    </citation>
    <scope>NUCLEOTIDE SEQUENCE [LARGE SCALE GENOMIC DNA]</scope>
    <source>
        <strain evidence="11 12">DSM 9705</strain>
    </source>
</reference>
<keyword evidence="4 9" id="KW-0547">Nucleotide-binding</keyword>
<dbReference type="InterPro" id="IPR004821">
    <property type="entry name" value="Cyt_trans-like"/>
</dbReference>
<evidence type="ECO:0000259" key="10">
    <source>
        <dbReference type="Pfam" id="PF01467"/>
    </source>
</evidence>
<dbReference type="EMBL" id="FQXS01000009">
    <property type="protein sequence ID" value="SHH78424.1"/>
    <property type="molecule type" value="Genomic_DNA"/>
</dbReference>
<evidence type="ECO:0000256" key="7">
    <source>
        <dbReference type="ARBA" id="ARBA00022993"/>
    </source>
</evidence>
<evidence type="ECO:0000256" key="4">
    <source>
        <dbReference type="ARBA" id="ARBA00022741"/>
    </source>
</evidence>
<evidence type="ECO:0000256" key="2">
    <source>
        <dbReference type="ARBA" id="ARBA00022679"/>
    </source>
</evidence>
<feature type="binding site" evidence="9">
    <location>
        <position position="105"/>
    </location>
    <ligand>
        <name>ATP</name>
        <dbReference type="ChEBI" id="CHEBI:30616"/>
    </ligand>
</feature>
<dbReference type="OrthoDB" id="9806661at2"/>
<evidence type="ECO:0000256" key="5">
    <source>
        <dbReference type="ARBA" id="ARBA00022840"/>
    </source>
</evidence>
<dbReference type="PANTHER" id="PTHR21342">
    <property type="entry name" value="PHOSPHOPANTETHEINE ADENYLYLTRANSFERASE"/>
    <property type="match status" value="1"/>
</dbReference>
<dbReference type="RefSeq" id="WP_073375486.1">
    <property type="nucleotide sequence ID" value="NZ_FQXS01000009.1"/>
</dbReference>
<comment type="catalytic activity">
    <reaction evidence="8 9">
        <text>(R)-4'-phosphopantetheine + ATP + H(+) = 3'-dephospho-CoA + diphosphate</text>
        <dbReference type="Rhea" id="RHEA:19801"/>
        <dbReference type="ChEBI" id="CHEBI:15378"/>
        <dbReference type="ChEBI" id="CHEBI:30616"/>
        <dbReference type="ChEBI" id="CHEBI:33019"/>
        <dbReference type="ChEBI" id="CHEBI:57328"/>
        <dbReference type="ChEBI" id="CHEBI:61723"/>
        <dbReference type="EC" id="2.7.7.3"/>
    </reaction>
</comment>
<sequence length="175" mass="19814">MTPSEHLPTTAIYPGTFDPITNGHLDLITRGLNLFDRIIVAIAINPGKAPLFSLEERKEMILRCFQGNERIEVDYVSGLLVEYAARRQARAIIRGLRAVSDFDYEFQLALMNRKLERSVESVFLMPGFRWIFISSSIVKDAARHGGDVHDLVPEHVNEMLIEKFRTSAPPVDSES</sequence>
<feature type="binding site" evidence="9">
    <location>
        <position position="80"/>
    </location>
    <ligand>
        <name>substrate</name>
    </ligand>
</feature>
<feature type="binding site" evidence="9">
    <location>
        <begin position="130"/>
        <end position="136"/>
    </location>
    <ligand>
        <name>ATP</name>
        <dbReference type="ChEBI" id="CHEBI:30616"/>
    </ligand>
</feature>
<feature type="binding site" evidence="9">
    <location>
        <begin position="16"/>
        <end position="17"/>
    </location>
    <ligand>
        <name>ATP</name>
        <dbReference type="ChEBI" id="CHEBI:30616"/>
    </ligand>
</feature>
<comment type="pathway">
    <text evidence="9">Cofactor biosynthesis; coenzyme A biosynthesis; CoA from (R)-pantothenate: step 4/5.</text>
</comment>
<dbReference type="NCBIfam" id="TIGR01510">
    <property type="entry name" value="coaD_prev_kdtB"/>
    <property type="match status" value="1"/>
</dbReference>
<dbReference type="InterPro" id="IPR001980">
    <property type="entry name" value="PPAT"/>
</dbReference>
<dbReference type="PRINTS" id="PR01020">
    <property type="entry name" value="LPSBIOSNTHSS"/>
</dbReference>
<comment type="subunit">
    <text evidence="9">Homohexamer.</text>
</comment>
<keyword evidence="2 9" id="KW-0808">Transferase</keyword>